<dbReference type="AlphaFoldDB" id="A0A8W7PC71"/>
<dbReference type="PANTHER" id="PTHR46108:SF4">
    <property type="entry name" value="BLUE CHEESE"/>
    <property type="match status" value="1"/>
</dbReference>
<evidence type="ECO:0000313" key="2">
    <source>
        <dbReference type="EnsemblMetazoa" id="ACOM028940-PA.1"/>
    </source>
</evidence>
<dbReference type="Proteomes" id="UP000075882">
    <property type="component" value="Unassembled WGS sequence"/>
</dbReference>
<dbReference type="InterPro" id="IPR051944">
    <property type="entry name" value="BEACH_domain_protein"/>
</dbReference>
<proteinExistence type="predicted"/>
<organism evidence="2">
    <name type="scientific">Anopheles coluzzii</name>
    <name type="common">African malaria mosquito</name>
    <dbReference type="NCBI Taxonomy" id="1518534"/>
    <lineage>
        <taxon>Eukaryota</taxon>
        <taxon>Metazoa</taxon>
        <taxon>Ecdysozoa</taxon>
        <taxon>Arthropoda</taxon>
        <taxon>Hexapoda</taxon>
        <taxon>Insecta</taxon>
        <taxon>Pterygota</taxon>
        <taxon>Neoptera</taxon>
        <taxon>Endopterygota</taxon>
        <taxon>Diptera</taxon>
        <taxon>Nematocera</taxon>
        <taxon>Culicoidea</taxon>
        <taxon>Culicidae</taxon>
        <taxon>Anophelinae</taxon>
        <taxon>Anopheles</taxon>
    </lineage>
</organism>
<name>A0A8W7PC71_ANOCL</name>
<sequence>MALCVDNVQRSISSKPIEIIEMVLSICGFMQQSSRYSQKLLDDFKECQGYMMLVDCLIKLSIDIKINEKMEPGMRIKMFKRLIEMIVSLCYCGSAHAQSLHMIDFSDAQFQMQKFRVPERSSKTTCLRNIHAFMALQTVFLHSDDEVVCGVIIDAIADIYKSDDVNYFMVESQSTLCLFAEKIHLKSRIVQDKFFEVIDFIVFKLNYIPRKELIAVSIILKTNQDLKTSIACIGLFLRLLRHNSIFIDVYREIGVLEVFVTCLKRYKNYLDNTSATEKSFGKVTMEISGK</sequence>
<evidence type="ECO:0000256" key="1">
    <source>
        <dbReference type="ARBA" id="ARBA00022574"/>
    </source>
</evidence>
<accession>A0A8W7PC71</accession>
<keyword evidence="1" id="KW-0853">WD repeat</keyword>
<dbReference type="EnsemblMetazoa" id="ACOM028940-RA">
    <property type="protein sequence ID" value="ACOM028940-PA.1"/>
    <property type="gene ID" value="ACOM028940"/>
</dbReference>
<dbReference type="PANTHER" id="PTHR46108">
    <property type="entry name" value="BLUE CHEESE"/>
    <property type="match status" value="1"/>
</dbReference>
<protein>
    <submittedName>
        <fullName evidence="2">Uncharacterized protein</fullName>
    </submittedName>
</protein>
<reference evidence="2" key="1">
    <citation type="submission" date="2022-08" db="UniProtKB">
        <authorList>
            <consortium name="EnsemblMetazoa"/>
        </authorList>
    </citation>
    <scope>IDENTIFICATION</scope>
</reference>